<accession>A0A378JZZ8</accession>
<evidence type="ECO:0000313" key="3">
    <source>
        <dbReference type="EMBL" id="KTD39061.1"/>
    </source>
</evidence>
<keyword evidence="1" id="KW-0175">Coiled coil</keyword>
<evidence type="ECO:0000256" key="1">
    <source>
        <dbReference type="SAM" id="Coils"/>
    </source>
</evidence>
<keyword evidence="5" id="KW-1185">Reference proteome</keyword>
<dbReference type="EMBL" id="UGOG01000001">
    <property type="protein sequence ID" value="STX61141.1"/>
    <property type="molecule type" value="Genomic_DNA"/>
</dbReference>
<dbReference type="EMBL" id="LNYN01000005">
    <property type="protein sequence ID" value="KTD39061.1"/>
    <property type="molecule type" value="Genomic_DNA"/>
</dbReference>
<reference evidence="3 5" key="1">
    <citation type="submission" date="2015-11" db="EMBL/GenBank/DDBJ databases">
        <title>Genomic analysis of 38 Legionella species identifies large and diverse effector repertoires.</title>
        <authorList>
            <person name="Burstein D."/>
            <person name="Amaro F."/>
            <person name="Zusman T."/>
            <person name="Lifshitz Z."/>
            <person name="Cohen O."/>
            <person name="Gilbert J.A."/>
            <person name="Pupko T."/>
            <person name="Shuman H.A."/>
            <person name="Segal G."/>
        </authorList>
    </citation>
    <scope>NUCLEOTIDE SEQUENCE [LARGE SCALE GENOMIC DNA]</scope>
    <source>
        <strain evidence="3 5">ATCC 43877</strain>
    </source>
</reference>
<proteinExistence type="predicted"/>
<dbReference type="Proteomes" id="UP000254040">
    <property type="component" value="Unassembled WGS sequence"/>
</dbReference>
<evidence type="ECO:0000313" key="4">
    <source>
        <dbReference type="EMBL" id="STX61141.1"/>
    </source>
</evidence>
<feature type="compositionally biased region" description="Basic and acidic residues" evidence="2">
    <location>
        <begin position="185"/>
        <end position="214"/>
    </location>
</feature>
<name>A0A378JZZ8_9GAMM</name>
<protein>
    <submittedName>
        <fullName evidence="4">Dot/Icm secretion system substrate</fullName>
    </submittedName>
    <submittedName>
        <fullName evidence="3">Substrate of the Dot/Icm secretion system</fullName>
    </submittedName>
</protein>
<evidence type="ECO:0000313" key="6">
    <source>
        <dbReference type="Proteomes" id="UP000254040"/>
    </source>
</evidence>
<feature type="region of interest" description="Disordered" evidence="2">
    <location>
        <begin position="159"/>
        <end position="220"/>
    </location>
</feature>
<dbReference type="Proteomes" id="UP000054985">
    <property type="component" value="Unassembled WGS sequence"/>
</dbReference>
<organism evidence="4 6">
    <name type="scientific">Legionella moravica</name>
    <dbReference type="NCBI Taxonomy" id="39962"/>
    <lineage>
        <taxon>Bacteria</taxon>
        <taxon>Pseudomonadati</taxon>
        <taxon>Pseudomonadota</taxon>
        <taxon>Gammaproteobacteria</taxon>
        <taxon>Legionellales</taxon>
        <taxon>Legionellaceae</taxon>
        <taxon>Legionella</taxon>
    </lineage>
</organism>
<dbReference type="RefSeq" id="WP_051190645.1">
    <property type="nucleotide sequence ID" value="NZ_CAAAJG010000036.1"/>
</dbReference>
<sequence>MHDKKVLERLIVLRQLEEQKKLEEQQLQELNQLMEKNSQLAKMSMLELQEALAKEKELPKADVSSKNLDPIVEDYKKQFSKEDWYREPKVENGRVTLAFPTKEAMTDFFHKQAELNRPFVVVDHATNKVMAFSKGDGNLYHGDGRPYVKGDELTPSGLDIEEYRKQQKSPSNLSPMSETVQDPGKGIDDAKLPSIPKEHAEHDDREILDDEKQSDMQLGT</sequence>
<feature type="compositionally biased region" description="Polar residues" evidence="2">
    <location>
        <begin position="168"/>
        <end position="180"/>
    </location>
</feature>
<evidence type="ECO:0000313" key="5">
    <source>
        <dbReference type="Proteomes" id="UP000054985"/>
    </source>
</evidence>
<gene>
    <name evidence="3" type="ORF">Lmor_0173</name>
    <name evidence="4" type="ORF">NCTC12239_00044</name>
</gene>
<feature type="coiled-coil region" evidence="1">
    <location>
        <begin position="13"/>
        <end position="43"/>
    </location>
</feature>
<reference evidence="4 6" key="2">
    <citation type="submission" date="2018-06" db="EMBL/GenBank/DDBJ databases">
        <authorList>
            <consortium name="Pathogen Informatics"/>
            <person name="Doyle S."/>
        </authorList>
    </citation>
    <scope>NUCLEOTIDE SEQUENCE [LARGE SCALE GENOMIC DNA]</scope>
    <source>
        <strain evidence="4 6">NCTC12239</strain>
    </source>
</reference>
<evidence type="ECO:0000256" key="2">
    <source>
        <dbReference type="SAM" id="MobiDB-lite"/>
    </source>
</evidence>
<dbReference type="OrthoDB" id="5653112at2"/>
<dbReference type="AlphaFoldDB" id="A0A378JZZ8"/>
<dbReference type="STRING" id="39962.Lmor_0173"/>